<organism evidence="10 11">
    <name type="scientific">Methylophilales bacterium MBRS-H7</name>
    <dbReference type="NCBI Taxonomy" id="1623450"/>
    <lineage>
        <taxon>Bacteria</taxon>
        <taxon>Pseudomonadati</taxon>
        <taxon>Pseudomonadota</taxon>
        <taxon>Betaproteobacteria</taxon>
        <taxon>Nitrosomonadales</taxon>
        <taxon>OM43 clade</taxon>
    </lineage>
</organism>
<comment type="function">
    <text evidence="1">Hydrolyzes diadenosine 5',5'''-P1,P4-tetraphosphate to yield ADP.</text>
</comment>
<dbReference type="PANTHER" id="PTHR40942">
    <property type="match status" value="1"/>
</dbReference>
<gene>
    <name evidence="10" type="ORF">VI33_01970</name>
</gene>
<evidence type="ECO:0000256" key="7">
    <source>
        <dbReference type="ARBA" id="ARBA00033210"/>
    </source>
</evidence>
<evidence type="ECO:0000256" key="1">
    <source>
        <dbReference type="ARBA" id="ARBA00003413"/>
    </source>
</evidence>
<dbReference type="Proteomes" id="UP000066549">
    <property type="component" value="Chromosome"/>
</dbReference>
<evidence type="ECO:0000256" key="6">
    <source>
        <dbReference type="ARBA" id="ARBA00032248"/>
    </source>
</evidence>
<comment type="similarity">
    <text evidence="2">Belongs to the Ap4A hydrolase family.</text>
</comment>
<dbReference type="InterPro" id="IPR004617">
    <property type="entry name" value="ApaH"/>
</dbReference>
<proteinExistence type="inferred from homology"/>
<name>A0A0H4IX48_9PROT</name>
<dbReference type="EMBL" id="CP011002">
    <property type="protein sequence ID" value="AKO65541.1"/>
    <property type="molecule type" value="Genomic_DNA"/>
</dbReference>
<dbReference type="AlphaFoldDB" id="A0A0H4IX48"/>
<sequence length="272" mass="31622">MALYAIGDVQGCHFSFLDLLQKIKFKPDRDELIFVGDLVNRGQNSHLFSQWCLANQSNIQTVLGNHDLHLIAIYFDQKKHQKTDTLKKLLNSKQVDHFIEWLIKKPLAILRDDYLVVHAGIHPDWSINKSLKLADKVHLALNKDPANFLSKMYGNQPGYWSDDLKKSLRRRMTINIMTRMRTLNLNFSLNYDFKGKIPKKIDREFYRPWFDFERADKSKQIITGHWSAIGVRKHSYGISIDSGCVWGQKLTAFCLESKKTFKVVANPKDLVN</sequence>
<dbReference type="OrthoDB" id="9807890at2"/>
<dbReference type="NCBIfam" id="NF001204">
    <property type="entry name" value="PRK00166.1"/>
    <property type="match status" value="1"/>
</dbReference>
<dbReference type="Pfam" id="PF00149">
    <property type="entry name" value="Metallophos"/>
    <property type="match status" value="1"/>
</dbReference>
<evidence type="ECO:0000256" key="2">
    <source>
        <dbReference type="ARBA" id="ARBA00005419"/>
    </source>
</evidence>
<comment type="catalytic activity">
    <reaction evidence="8">
        <text>P(1),P(4)-bis(5'-adenosyl) tetraphosphate + H2O = 2 ADP + 2 H(+)</text>
        <dbReference type="Rhea" id="RHEA:24252"/>
        <dbReference type="ChEBI" id="CHEBI:15377"/>
        <dbReference type="ChEBI" id="CHEBI:15378"/>
        <dbReference type="ChEBI" id="CHEBI:58141"/>
        <dbReference type="ChEBI" id="CHEBI:456216"/>
        <dbReference type="EC" id="3.6.1.41"/>
    </reaction>
</comment>
<dbReference type="PATRIC" id="fig|1623450.3.peg.392"/>
<evidence type="ECO:0000259" key="9">
    <source>
        <dbReference type="Pfam" id="PF00149"/>
    </source>
</evidence>
<evidence type="ECO:0000256" key="8">
    <source>
        <dbReference type="ARBA" id="ARBA00049417"/>
    </source>
</evidence>
<protein>
    <recommendedName>
        <fullName evidence="3">bis(5'-nucleosyl)-tetraphosphatase (symmetrical)</fullName>
        <ecNumber evidence="3">3.6.1.41</ecNumber>
    </recommendedName>
    <alternativeName>
        <fullName evidence="6">Ap4A hydrolase</fullName>
    </alternativeName>
    <alternativeName>
        <fullName evidence="5">Diadenosine 5',5'''-P1,P4-tetraphosphate pyrophosphohydrolase</fullName>
    </alternativeName>
    <alternativeName>
        <fullName evidence="7">Diadenosine tetraphosphatase</fullName>
    </alternativeName>
</protein>
<accession>A0A0H4IX48</accession>
<keyword evidence="4" id="KW-0378">Hydrolase</keyword>
<dbReference type="InterPro" id="IPR029052">
    <property type="entry name" value="Metallo-depent_PP-like"/>
</dbReference>
<dbReference type="SUPFAM" id="SSF56300">
    <property type="entry name" value="Metallo-dependent phosphatases"/>
    <property type="match status" value="1"/>
</dbReference>
<dbReference type="PIRSF" id="PIRSF000903">
    <property type="entry name" value="B5n-ttraPtase_sm"/>
    <property type="match status" value="1"/>
</dbReference>
<evidence type="ECO:0000313" key="11">
    <source>
        <dbReference type="Proteomes" id="UP000066549"/>
    </source>
</evidence>
<feature type="domain" description="Calcineurin-like phosphoesterase" evidence="9">
    <location>
        <begin position="3"/>
        <end position="129"/>
    </location>
</feature>
<dbReference type="GO" id="GO:0008803">
    <property type="term" value="F:bis(5'-nucleosyl)-tetraphosphatase (symmetrical) activity"/>
    <property type="evidence" value="ECO:0007669"/>
    <property type="project" value="UniProtKB-EC"/>
</dbReference>
<dbReference type="PANTHER" id="PTHR40942:SF4">
    <property type="entry name" value="CYTOCHROME C5"/>
    <property type="match status" value="1"/>
</dbReference>
<keyword evidence="11" id="KW-1185">Reference proteome</keyword>
<evidence type="ECO:0000256" key="5">
    <source>
        <dbReference type="ARBA" id="ARBA00031248"/>
    </source>
</evidence>
<evidence type="ECO:0000256" key="4">
    <source>
        <dbReference type="ARBA" id="ARBA00022801"/>
    </source>
</evidence>
<evidence type="ECO:0000313" key="10">
    <source>
        <dbReference type="EMBL" id="AKO65541.1"/>
    </source>
</evidence>
<dbReference type="EC" id="3.6.1.41" evidence="3"/>
<dbReference type="Gene3D" id="3.60.21.10">
    <property type="match status" value="1"/>
</dbReference>
<evidence type="ECO:0000256" key="3">
    <source>
        <dbReference type="ARBA" id="ARBA00012506"/>
    </source>
</evidence>
<reference evidence="10 11" key="1">
    <citation type="submission" date="2015-03" db="EMBL/GenBank/DDBJ databases">
        <title>Comparative analysis of the OM43 clade including a novel species from Red Sea uncovers genomic and metabolic diversity among marine methylotrophs.</title>
        <authorList>
            <person name="Jimenez-Infante F."/>
            <person name="Ngugi D.K."/>
            <person name="Vinu M."/>
            <person name="Alam I."/>
            <person name="Kamau A."/>
            <person name="Blom J."/>
            <person name="Bajic V.B."/>
            <person name="Stingl U."/>
        </authorList>
    </citation>
    <scope>NUCLEOTIDE SEQUENCE [LARGE SCALE GENOMIC DNA]</scope>
    <source>
        <strain evidence="10 11">MBRSH7</strain>
    </source>
</reference>
<dbReference type="InterPro" id="IPR004843">
    <property type="entry name" value="Calcineurin-like_PHP"/>
</dbReference>